<evidence type="ECO:0000256" key="12">
    <source>
        <dbReference type="ARBA" id="ARBA00023291"/>
    </source>
</evidence>
<dbReference type="InterPro" id="IPR001821">
    <property type="entry name" value="NiFe_hydrogenase_ssu"/>
</dbReference>
<evidence type="ECO:0000256" key="9">
    <source>
        <dbReference type="ARBA" id="ARBA00023002"/>
    </source>
</evidence>
<dbReference type="RefSeq" id="WP_191741669.1">
    <property type="nucleotide sequence ID" value="NZ_JACSQB010000167.1"/>
</dbReference>
<comment type="subcellular location">
    <subcellularLocation>
        <location evidence="3">Cell envelope</location>
    </subcellularLocation>
</comment>
<protein>
    <submittedName>
        <fullName evidence="15">Hydrogenase small subunit</fullName>
    </submittedName>
</protein>
<evidence type="ECO:0000256" key="1">
    <source>
        <dbReference type="ARBA" id="ARBA00001927"/>
    </source>
</evidence>
<evidence type="ECO:0000256" key="2">
    <source>
        <dbReference type="ARBA" id="ARBA00001966"/>
    </source>
</evidence>
<evidence type="ECO:0000256" key="11">
    <source>
        <dbReference type="ARBA" id="ARBA00023014"/>
    </source>
</evidence>
<evidence type="ECO:0000313" key="16">
    <source>
        <dbReference type="Proteomes" id="UP000627166"/>
    </source>
</evidence>
<dbReference type="InterPro" id="IPR037024">
    <property type="entry name" value="NiFe_Hase_small_N_sf"/>
</dbReference>
<sequence length="285" mass="31582">MMECSINKNIKDRVARMVDEAGKKDNKMNLIWIEANGCSGNTISLLNGDAPDPIYFLKEVVNLKYSNSLMIPQGNQAVKKLNGALMEEFTLVVEGAIATKDNGAYNYISYYDGKPVSAMEEVRKAADSAKYILAVGTCAAFGGISAAKPNLSNSISVGEFLNDKKVINLPGCPCQPDWLMGTVSYLSLYGEPELDELNRPKMFYGNTIHDYCERRSFFERKIFASSVGDTGCFFKIGCRGPVTRVDCPIRRWNERINWPIGDNTPCIGCAQKGFPDGMMPFVRIE</sequence>
<dbReference type="SUPFAM" id="SSF56770">
    <property type="entry name" value="HydA/Nqo6-like"/>
    <property type="match status" value="1"/>
</dbReference>
<name>A0ABR8YXL1_9CLOT</name>
<dbReference type="Proteomes" id="UP000627166">
    <property type="component" value="Unassembled WGS sequence"/>
</dbReference>
<evidence type="ECO:0000256" key="8">
    <source>
        <dbReference type="ARBA" id="ARBA00022729"/>
    </source>
</evidence>
<dbReference type="PIRSF" id="PIRSF000310">
    <property type="entry name" value="NiFe_hyd_ssu"/>
    <property type="match status" value="1"/>
</dbReference>
<keyword evidence="16" id="KW-1185">Reference proteome</keyword>
<evidence type="ECO:0000256" key="10">
    <source>
        <dbReference type="ARBA" id="ARBA00023004"/>
    </source>
</evidence>
<evidence type="ECO:0000256" key="3">
    <source>
        <dbReference type="ARBA" id="ARBA00004196"/>
    </source>
</evidence>
<dbReference type="PANTHER" id="PTHR30013:SF7">
    <property type="entry name" value="HYDROGENASE-2 SMALL CHAIN"/>
    <property type="match status" value="1"/>
</dbReference>
<dbReference type="PANTHER" id="PTHR30013">
    <property type="entry name" value="NIFE / NIFESE HYDROGENASE SMALL SUBUNIT FAMILY MEMBER"/>
    <property type="match status" value="1"/>
</dbReference>
<gene>
    <name evidence="15" type="ORF">H9637_17115</name>
</gene>
<keyword evidence="6" id="KW-0004">4Fe-4S</keyword>
<dbReference type="NCBIfam" id="TIGR00391">
    <property type="entry name" value="hydA"/>
    <property type="match status" value="1"/>
</dbReference>
<feature type="domain" description="Cytochrome-c3 hydrogenase C-terminal" evidence="14">
    <location>
        <begin position="204"/>
        <end position="281"/>
    </location>
</feature>
<keyword evidence="8" id="KW-0732">Signal</keyword>
<evidence type="ECO:0000256" key="7">
    <source>
        <dbReference type="ARBA" id="ARBA00022723"/>
    </source>
</evidence>
<comment type="caution">
    <text evidence="15">The sequence shown here is derived from an EMBL/GenBank/DDBJ whole genome shotgun (WGS) entry which is preliminary data.</text>
</comment>
<dbReference type="InterPro" id="IPR037148">
    <property type="entry name" value="NiFe-Hase_small_C_sf"/>
</dbReference>
<evidence type="ECO:0000256" key="5">
    <source>
        <dbReference type="ARBA" id="ARBA00011771"/>
    </source>
</evidence>
<comment type="cofactor">
    <cofactor evidence="2">
        <name>[4Fe-4S] cluster</name>
        <dbReference type="ChEBI" id="CHEBI:49883"/>
    </cofactor>
</comment>
<evidence type="ECO:0000259" key="13">
    <source>
        <dbReference type="Pfam" id="PF01058"/>
    </source>
</evidence>
<dbReference type="Pfam" id="PF01058">
    <property type="entry name" value="Oxidored_q6"/>
    <property type="match status" value="1"/>
</dbReference>
<dbReference type="PRINTS" id="PR00614">
    <property type="entry name" value="NIHGNASESMLL"/>
</dbReference>
<dbReference type="InterPro" id="IPR006137">
    <property type="entry name" value="NADH_UbQ_OxRdtase-like_20kDa"/>
</dbReference>
<keyword evidence="9" id="KW-0560">Oxidoreductase</keyword>
<keyword evidence="11" id="KW-0411">Iron-sulfur</keyword>
<organism evidence="15 16">
    <name type="scientific">Clostridium faecium</name>
    <dbReference type="NCBI Taxonomy" id="2762223"/>
    <lineage>
        <taxon>Bacteria</taxon>
        <taxon>Bacillati</taxon>
        <taxon>Bacillota</taxon>
        <taxon>Clostridia</taxon>
        <taxon>Eubacteriales</taxon>
        <taxon>Clostridiaceae</taxon>
        <taxon>Clostridium</taxon>
    </lineage>
</organism>
<comment type="similarity">
    <text evidence="4">Belongs to the [NiFe]/[NiFeSe] hydrogenase small subunit family.</text>
</comment>
<keyword evidence="12" id="KW-0003">3Fe-4S</keyword>
<dbReference type="EMBL" id="JACSQB010000167">
    <property type="protein sequence ID" value="MBD8048728.1"/>
    <property type="molecule type" value="Genomic_DNA"/>
</dbReference>
<comment type="cofactor">
    <cofactor evidence="1">
        <name>[3Fe-4S] cluster</name>
        <dbReference type="ChEBI" id="CHEBI:21137"/>
    </cofactor>
</comment>
<evidence type="ECO:0000256" key="4">
    <source>
        <dbReference type="ARBA" id="ARBA00006605"/>
    </source>
</evidence>
<evidence type="ECO:0000259" key="14">
    <source>
        <dbReference type="Pfam" id="PF14720"/>
    </source>
</evidence>
<feature type="domain" description="NADH:ubiquinone oxidoreductase-like 20kDa subunit" evidence="13">
    <location>
        <begin position="38"/>
        <end position="185"/>
    </location>
</feature>
<dbReference type="Gene3D" id="3.40.50.700">
    <property type="entry name" value="NADH:ubiquinone oxidoreductase-like, 20kDa subunit"/>
    <property type="match status" value="1"/>
</dbReference>
<keyword evidence="10" id="KW-0408">Iron</keyword>
<reference evidence="15 16" key="1">
    <citation type="submission" date="2020-08" db="EMBL/GenBank/DDBJ databases">
        <title>A Genomic Blueprint of the Chicken Gut Microbiome.</title>
        <authorList>
            <person name="Gilroy R."/>
            <person name="Ravi A."/>
            <person name="Getino M."/>
            <person name="Pursley I."/>
            <person name="Horton D.L."/>
            <person name="Alikhan N.-F."/>
            <person name="Baker D."/>
            <person name="Gharbi K."/>
            <person name="Hall N."/>
            <person name="Watson M."/>
            <person name="Adriaenssens E.M."/>
            <person name="Foster-Nyarko E."/>
            <person name="Jarju S."/>
            <person name="Secka A."/>
            <person name="Antonio M."/>
            <person name="Oren A."/>
            <person name="Chaudhuri R."/>
            <person name="La Ragione R.M."/>
            <person name="Hildebrand F."/>
            <person name="Pallen M.J."/>
        </authorList>
    </citation>
    <scope>NUCLEOTIDE SEQUENCE [LARGE SCALE GENOMIC DNA]</scope>
    <source>
        <strain evidence="15 16">N37</strain>
    </source>
</reference>
<evidence type="ECO:0000256" key="6">
    <source>
        <dbReference type="ARBA" id="ARBA00022485"/>
    </source>
</evidence>
<dbReference type="Gene3D" id="4.10.480.10">
    <property type="entry name" value="Cytochrome-c3 hydrogenase, C-terminal domain"/>
    <property type="match status" value="1"/>
</dbReference>
<dbReference type="InterPro" id="IPR027394">
    <property type="entry name" value="Cytochrome-c3_hydrogenase_C"/>
</dbReference>
<evidence type="ECO:0000313" key="15">
    <source>
        <dbReference type="EMBL" id="MBD8048728.1"/>
    </source>
</evidence>
<dbReference type="Pfam" id="PF14720">
    <property type="entry name" value="NiFe_hyd_SSU_C"/>
    <property type="match status" value="1"/>
</dbReference>
<proteinExistence type="inferred from homology"/>
<accession>A0ABR8YXL1</accession>
<keyword evidence="7" id="KW-0479">Metal-binding</keyword>
<comment type="subunit">
    <text evidence="5">Heterodimer of a large and a small subunit.</text>
</comment>